<feature type="transmembrane region" description="Helical" evidence="6">
    <location>
        <begin position="391"/>
        <end position="412"/>
    </location>
</feature>
<comment type="similarity">
    <text evidence="2 4">Belongs to the GerABKA family.</text>
</comment>
<organism evidence="7 8">
    <name type="scientific">Neobacillus rhizosphaerae</name>
    <dbReference type="NCBI Taxonomy" id="2880965"/>
    <lineage>
        <taxon>Bacteria</taxon>
        <taxon>Bacillati</taxon>
        <taxon>Bacillota</taxon>
        <taxon>Bacilli</taxon>
        <taxon>Bacillales</taxon>
        <taxon>Bacillaceae</taxon>
        <taxon>Neobacillus</taxon>
    </lineage>
</organism>
<evidence type="ECO:0000313" key="8">
    <source>
        <dbReference type="Proteomes" id="UP000838308"/>
    </source>
</evidence>
<accession>A0ABM9EN68</accession>
<evidence type="ECO:0000313" key="7">
    <source>
        <dbReference type="EMBL" id="CAH2714062.1"/>
    </source>
</evidence>
<keyword evidence="3 4" id="KW-0472">Membrane</keyword>
<dbReference type="PANTHER" id="PTHR22550">
    <property type="entry name" value="SPORE GERMINATION PROTEIN"/>
    <property type="match status" value="1"/>
</dbReference>
<dbReference type="Pfam" id="PF03323">
    <property type="entry name" value="GerA"/>
    <property type="match status" value="1"/>
</dbReference>
<feature type="region of interest" description="Disordered" evidence="5">
    <location>
        <begin position="491"/>
        <end position="512"/>
    </location>
</feature>
<sequence length="512" mass="57629">MVLFKKRKKKNNLLKKTDQTQVEGPLIFSDMNDNLTYIKNHLNHTADLKIQTIRNGDFETAIVFIETLVDKELIQDKIIDPLFQLKSFKDREDIATVINLETISCSNLSQAVNDLINGNTLLFVSTRAYAFSVNTQKFGNRSITEPSSEKVVRGAHDGFIESLGVNIQLIRKRILNPNLTVKYFSVGKETKTKVALLYMNQLANTYLITEIERRIDSISTDFIMPSSYLEELIEDSSFSPFPQMLNTERPDRTMANLLEGRVVLLVDNTPTALILPVTFFSFYQSPDDYNSRFFLGTFFRIVRLLSFSLAVGLPSLYIAIIAFHYEVLPDQLILPVKSSVENIPFPPLLEALIMLITIELIQEAGIRLPTTIGQTIGIVGGLVIGDAVVSAGLISNTMLVVVAITAISSFVVPSTEMSGSMRIIRFPFMLAAATMGFIGIVFCFMVILIHLCKLESFGTPYFAPLTPLRITDFKDSILRLPIWKLNNRPLDPHPQQLKQQSNSRDWGKDDEK</sequence>
<evidence type="ECO:0000256" key="3">
    <source>
        <dbReference type="ARBA" id="ARBA00023136"/>
    </source>
</evidence>
<proteinExistence type="inferred from homology"/>
<dbReference type="InterPro" id="IPR004995">
    <property type="entry name" value="Spore_Ger"/>
</dbReference>
<keyword evidence="6" id="KW-1133">Transmembrane helix</keyword>
<feature type="transmembrane region" description="Helical" evidence="6">
    <location>
        <begin position="424"/>
        <end position="451"/>
    </location>
</feature>
<comment type="caution">
    <text evidence="7">The sequence shown here is derived from an EMBL/GenBank/DDBJ whole genome shotgun (WGS) entry which is preliminary data.</text>
</comment>
<protein>
    <submittedName>
        <fullName evidence="7">Spore germination protein B1</fullName>
    </submittedName>
</protein>
<evidence type="ECO:0000256" key="1">
    <source>
        <dbReference type="ARBA" id="ARBA00004141"/>
    </source>
</evidence>
<evidence type="ECO:0000256" key="4">
    <source>
        <dbReference type="PIRNR" id="PIRNR005690"/>
    </source>
</evidence>
<dbReference type="EMBL" id="CALBWS010000005">
    <property type="protein sequence ID" value="CAH2714062.1"/>
    <property type="molecule type" value="Genomic_DNA"/>
</dbReference>
<dbReference type="RefSeq" id="WP_248734397.1">
    <property type="nucleotide sequence ID" value="NZ_CALBWS010000005.1"/>
</dbReference>
<evidence type="ECO:0000256" key="5">
    <source>
        <dbReference type="SAM" id="MobiDB-lite"/>
    </source>
</evidence>
<dbReference type="Proteomes" id="UP000838308">
    <property type="component" value="Unassembled WGS sequence"/>
</dbReference>
<dbReference type="PANTHER" id="PTHR22550:SF5">
    <property type="entry name" value="LEUCINE ZIPPER PROTEIN 4"/>
    <property type="match status" value="1"/>
</dbReference>
<reference evidence="7" key="1">
    <citation type="submission" date="2022-04" db="EMBL/GenBank/DDBJ databases">
        <authorList>
            <person name="Criscuolo A."/>
        </authorList>
    </citation>
    <scope>NUCLEOTIDE SEQUENCE</scope>
    <source>
        <strain evidence="7">CIP111895</strain>
    </source>
</reference>
<keyword evidence="6" id="KW-0812">Transmembrane</keyword>
<feature type="transmembrane region" description="Helical" evidence="6">
    <location>
        <begin position="301"/>
        <end position="323"/>
    </location>
</feature>
<comment type="subcellular location">
    <subcellularLocation>
        <location evidence="4">Cell membrane</location>
    </subcellularLocation>
    <subcellularLocation>
        <location evidence="1">Membrane</location>
        <topology evidence="1">Multi-pass membrane protein</topology>
    </subcellularLocation>
</comment>
<dbReference type="InterPro" id="IPR050768">
    <property type="entry name" value="UPF0353/GerABKA_families"/>
</dbReference>
<dbReference type="PIRSF" id="PIRSF005690">
    <property type="entry name" value="GerBA"/>
    <property type="match status" value="1"/>
</dbReference>
<gene>
    <name evidence="7" type="primary">gerBA_2</name>
    <name evidence="7" type="ORF">BACCIP111895_01216</name>
</gene>
<keyword evidence="8" id="KW-1185">Reference proteome</keyword>
<evidence type="ECO:0000256" key="2">
    <source>
        <dbReference type="ARBA" id="ARBA00005278"/>
    </source>
</evidence>
<name>A0ABM9EN68_9BACI</name>
<evidence type="ECO:0000256" key="6">
    <source>
        <dbReference type="SAM" id="Phobius"/>
    </source>
</evidence>